<comment type="similarity">
    <text evidence="3">Belongs to the bZIP family.</text>
</comment>
<comment type="subcellular location">
    <subcellularLocation>
        <location evidence="2">Nucleus</location>
    </subcellularLocation>
</comment>
<feature type="compositionally biased region" description="Low complexity" evidence="9">
    <location>
        <begin position="105"/>
        <end position="114"/>
    </location>
</feature>
<dbReference type="InterPro" id="IPR046347">
    <property type="entry name" value="bZIP_sf"/>
</dbReference>
<evidence type="ECO:0000256" key="3">
    <source>
        <dbReference type="ARBA" id="ARBA00007163"/>
    </source>
</evidence>
<accession>A0A2T6ZEJ4</accession>
<keyword evidence="5" id="KW-0238">DNA-binding</keyword>
<feature type="compositionally biased region" description="Gly residues" evidence="9">
    <location>
        <begin position="341"/>
        <end position="351"/>
    </location>
</feature>
<feature type="region of interest" description="Disordered" evidence="9">
    <location>
        <begin position="59"/>
        <end position="172"/>
    </location>
</feature>
<feature type="compositionally biased region" description="Low complexity" evidence="9">
    <location>
        <begin position="288"/>
        <end position="303"/>
    </location>
</feature>
<feature type="compositionally biased region" description="Low complexity" evidence="9">
    <location>
        <begin position="162"/>
        <end position="172"/>
    </location>
</feature>
<evidence type="ECO:0000256" key="8">
    <source>
        <dbReference type="ARBA" id="ARBA00044067"/>
    </source>
</evidence>
<evidence type="ECO:0000259" key="10">
    <source>
        <dbReference type="PROSITE" id="PS00036"/>
    </source>
</evidence>
<dbReference type="OrthoDB" id="2593073at2759"/>
<dbReference type="Gene3D" id="1.20.5.170">
    <property type="match status" value="1"/>
</dbReference>
<dbReference type="Proteomes" id="UP000244722">
    <property type="component" value="Unassembled WGS sequence"/>
</dbReference>
<sequence length="365" mass="37845">MQQPTLAPAPHPLQSPSAQEAANTAEQSWYPPHFLASAITVTTATTLETLRAHLLPHIHSPQQQQQQQVQQQQQNVTSPDSKPTDSASPDLNIDPAISGVGAPGGVSSVPQSPGLTTMAIQGMSPGSQAAMDQHSGAEETQAEGSSAGRGRGGKRELSTSKRAAQNRAAQRAFRQRKEGYIKKLEEQVRDFNQMQESYKQIQAENYQLRDYIINLQSRLIEHQGEEAVPPPPLPLLGSSSSAAGAIALPTTTTTAAATLPQQQQQPPHSPLTDPSAPTANMGTVVELSNNPAANPSANNPAGAKRAHEDDAANAFLQNVAAAGNGFLQQQAAVAAAAIAGAGAGNGGGGGGKRLKNGDESSVNGA</sequence>
<protein>
    <recommendedName>
        <fullName evidence="8">Putative transcription factor kapC</fullName>
    </recommendedName>
</protein>
<evidence type="ECO:0000313" key="11">
    <source>
        <dbReference type="EMBL" id="PUU73899.1"/>
    </source>
</evidence>
<proteinExistence type="inferred from homology"/>
<feature type="compositionally biased region" description="Polar residues" evidence="9">
    <location>
        <begin position="14"/>
        <end position="26"/>
    </location>
</feature>
<dbReference type="Pfam" id="PF00170">
    <property type="entry name" value="bZIP_1"/>
    <property type="match status" value="1"/>
</dbReference>
<organism evidence="11 12">
    <name type="scientific">Tuber borchii</name>
    <name type="common">White truffle</name>
    <dbReference type="NCBI Taxonomy" id="42251"/>
    <lineage>
        <taxon>Eukaryota</taxon>
        <taxon>Fungi</taxon>
        <taxon>Dikarya</taxon>
        <taxon>Ascomycota</taxon>
        <taxon>Pezizomycotina</taxon>
        <taxon>Pezizomycetes</taxon>
        <taxon>Pezizales</taxon>
        <taxon>Tuberaceae</taxon>
        <taxon>Tuber</taxon>
    </lineage>
</organism>
<dbReference type="PANTHER" id="PTHR40621:SF11">
    <property type="entry name" value="TRANSCRIPTION FACTOR KAPC-RELATED"/>
    <property type="match status" value="1"/>
</dbReference>
<dbReference type="AlphaFoldDB" id="A0A2T6ZEJ4"/>
<evidence type="ECO:0000256" key="2">
    <source>
        <dbReference type="ARBA" id="ARBA00004123"/>
    </source>
</evidence>
<evidence type="ECO:0000256" key="1">
    <source>
        <dbReference type="ARBA" id="ARBA00004049"/>
    </source>
</evidence>
<evidence type="ECO:0000256" key="7">
    <source>
        <dbReference type="ARBA" id="ARBA00023242"/>
    </source>
</evidence>
<keyword evidence="4" id="KW-0805">Transcription regulation</keyword>
<comment type="function">
    <text evidence="1">Putative transcription factor.</text>
</comment>
<keyword evidence="7" id="KW-0539">Nucleus</keyword>
<feature type="domain" description="BZIP" evidence="10">
    <location>
        <begin position="161"/>
        <end position="176"/>
    </location>
</feature>
<dbReference type="SMART" id="SM00338">
    <property type="entry name" value="BRLZ"/>
    <property type="match status" value="1"/>
</dbReference>
<feature type="compositionally biased region" description="Low complexity" evidence="9">
    <location>
        <begin position="259"/>
        <end position="272"/>
    </location>
</feature>
<dbReference type="GO" id="GO:0090575">
    <property type="term" value="C:RNA polymerase II transcription regulator complex"/>
    <property type="evidence" value="ECO:0007669"/>
    <property type="project" value="TreeGrafter"/>
</dbReference>
<reference evidence="11 12" key="1">
    <citation type="submission" date="2017-04" db="EMBL/GenBank/DDBJ databases">
        <title>Draft genome sequence of Tuber borchii Vittad., a whitish edible truffle.</title>
        <authorList>
            <consortium name="DOE Joint Genome Institute"/>
            <person name="Murat C."/>
            <person name="Kuo A."/>
            <person name="Barry K.W."/>
            <person name="Clum A."/>
            <person name="Dockter R.B."/>
            <person name="Fauchery L."/>
            <person name="Iotti M."/>
            <person name="Kohler A."/>
            <person name="Labutti K."/>
            <person name="Lindquist E.A."/>
            <person name="Lipzen A."/>
            <person name="Ohm R.A."/>
            <person name="Wang M."/>
            <person name="Grigoriev I.V."/>
            <person name="Zambonelli A."/>
            <person name="Martin F.M."/>
        </authorList>
    </citation>
    <scope>NUCLEOTIDE SEQUENCE [LARGE SCALE GENOMIC DNA]</scope>
    <source>
        <strain evidence="11 12">Tbo3840</strain>
    </source>
</reference>
<evidence type="ECO:0000256" key="6">
    <source>
        <dbReference type="ARBA" id="ARBA00023163"/>
    </source>
</evidence>
<keyword evidence="6" id="KW-0804">Transcription</keyword>
<evidence type="ECO:0000313" key="12">
    <source>
        <dbReference type="Proteomes" id="UP000244722"/>
    </source>
</evidence>
<evidence type="ECO:0000256" key="9">
    <source>
        <dbReference type="SAM" id="MobiDB-lite"/>
    </source>
</evidence>
<dbReference type="PANTHER" id="PTHR40621">
    <property type="entry name" value="TRANSCRIPTION FACTOR KAPC-RELATED"/>
    <property type="match status" value="1"/>
</dbReference>
<name>A0A2T6ZEJ4_TUBBO</name>
<keyword evidence="12" id="KW-1185">Reference proteome</keyword>
<gene>
    <name evidence="11" type="ORF">B9Z19DRAFT_497318</name>
</gene>
<dbReference type="GO" id="GO:0001228">
    <property type="term" value="F:DNA-binding transcription activator activity, RNA polymerase II-specific"/>
    <property type="evidence" value="ECO:0007669"/>
    <property type="project" value="TreeGrafter"/>
</dbReference>
<dbReference type="STRING" id="42251.A0A2T6ZEJ4"/>
<dbReference type="PROSITE" id="PS00036">
    <property type="entry name" value="BZIP_BASIC"/>
    <property type="match status" value="1"/>
</dbReference>
<feature type="region of interest" description="Disordered" evidence="9">
    <location>
        <begin position="259"/>
        <end position="306"/>
    </location>
</feature>
<feature type="compositionally biased region" description="Low complexity" evidence="9">
    <location>
        <begin position="62"/>
        <end position="74"/>
    </location>
</feature>
<dbReference type="InterPro" id="IPR050936">
    <property type="entry name" value="AP-1-like"/>
</dbReference>
<feature type="region of interest" description="Disordered" evidence="9">
    <location>
        <begin position="1"/>
        <end position="26"/>
    </location>
</feature>
<comment type="caution">
    <text evidence="11">The sequence shown here is derived from an EMBL/GenBank/DDBJ whole genome shotgun (WGS) entry which is preliminary data.</text>
</comment>
<evidence type="ECO:0000256" key="5">
    <source>
        <dbReference type="ARBA" id="ARBA00023125"/>
    </source>
</evidence>
<feature type="region of interest" description="Disordered" evidence="9">
    <location>
        <begin position="340"/>
        <end position="365"/>
    </location>
</feature>
<dbReference type="SUPFAM" id="SSF57959">
    <property type="entry name" value="Leucine zipper domain"/>
    <property type="match status" value="1"/>
</dbReference>
<evidence type="ECO:0000256" key="4">
    <source>
        <dbReference type="ARBA" id="ARBA00023015"/>
    </source>
</evidence>
<dbReference type="InterPro" id="IPR004827">
    <property type="entry name" value="bZIP"/>
</dbReference>
<dbReference type="GO" id="GO:0000976">
    <property type="term" value="F:transcription cis-regulatory region binding"/>
    <property type="evidence" value="ECO:0007669"/>
    <property type="project" value="InterPro"/>
</dbReference>
<dbReference type="EMBL" id="NESQ01000335">
    <property type="protein sequence ID" value="PUU73899.1"/>
    <property type="molecule type" value="Genomic_DNA"/>
</dbReference>
<feature type="compositionally biased region" description="Polar residues" evidence="9">
    <location>
        <begin position="75"/>
        <end position="89"/>
    </location>
</feature>